<dbReference type="AlphaFoldDB" id="X0TDA1"/>
<dbReference type="Pfam" id="PF02901">
    <property type="entry name" value="PFL-like"/>
    <property type="match status" value="1"/>
</dbReference>
<protein>
    <recommendedName>
        <fullName evidence="1">PFL domain-containing protein</fullName>
    </recommendedName>
</protein>
<reference evidence="2" key="1">
    <citation type="journal article" date="2014" name="Front. Microbiol.">
        <title>High frequency of phylogenetically diverse reductive dehalogenase-homologous genes in deep subseafloor sedimentary metagenomes.</title>
        <authorList>
            <person name="Kawai M."/>
            <person name="Futagami T."/>
            <person name="Toyoda A."/>
            <person name="Takaki Y."/>
            <person name="Nishi S."/>
            <person name="Hori S."/>
            <person name="Arai W."/>
            <person name="Tsubouchi T."/>
            <person name="Morono Y."/>
            <person name="Uchiyama I."/>
            <person name="Ito T."/>
            <person name="Fujiyama A."/>
            <person name="Inagaki F."/>
            <person name="Takami H."/>
        </authorList>
    </citation>
    <scope>NUCLEOTIDE SEQUENCE</scope>
    <source>
        <strain evidence="2">Expedition CK06-06</strain>
    </source>
</reference>
<evidence type="ECO:0000259" key="1">
    <source>
        <dbReference type="PROSITE" id="PS51554"/>
    </source>
</evidence>
<gene>
    <name evidence="2" type="ORF">S01H1_22746</name>
</gene>
<feature type="non-terminal residue" evidence="2">
    <location>
        <position position="187"/>
    </location>
</feature>
<dbReference type="InterPro" id="IPR004184">
    <property type="entry name" value="PFL_dom"/>
</dbReference>
<dbReference type="EMBL" id="BARS01012912">
    <property type="protein sequence ID" value="GAF91488.1"/>
    <property type="molecule type" value="Genomic_DNA"/>
</dbReference>
<evidence type="ECO:0000313" key="2">
    <source>
        <dbReference type="EMBL" id="GAF91488.1"/>
    </source>
</evidence>
<dbReference type="Gene3D" id="3.20.70.20">
    <property type="match status" value="1"/>
</dbReference>
<dbReference type="PANTHER" id="PTHR43641">
    <property type="entry name" value="FORMATE ACETYLTRANSFERASE 3-RELATED"/>
    <property type="match status" value="1"/>
</dbReference>
<proteinExistence type="predicted"/>
<feature type="domain" description="PFL" evidence="1">
    <location>
        <begin position="1"/>
        <end position="187"/>
    </location>
</feature>
<feature type="non-terminal residue" evidence="2">
    <location>
        <position position="1"/>
    </location>
</feature>
<dbReference type="PANTHER" id="PTHR43641:SF2">
    <property type="entry name" value="DEHYDRATASE YBIW-RELATED"/>
    <property type="match status" value="1"/>
</dbReference>
<dbReference type="InterPro" id="IPR051215">
    <property type="entry name" value="GRE"/>
</dbReference>
<name>X0TDA1_9ZZZZ</name>
<dbReference type="GO" id="GO:0003824">
    <property type="term" value="F:catalytic activity"/>
    <property type="evidence" value="ECO:0007669"/>
    <property type="project" value="InterPro"/>
</dbReference>
<organism evidence="2">
    <name type="scientific">marine sediment metagenome</name>
    <dbReference type="NCBI Taxonomy" id="412755"/>
    <lineage>
        <taxon>unclassified sequences</taxon>
        <taxon>metagenomes</taxon>
        <taxon>ecological metagenomes</taxon>
    </lineage>
</organism>
<dbReference type="SUPFAM" id="SSF51998">
    <property type="entry name" value="PFL-like glycyl radical enzymes"/>
    <property type="match status" value="1"/>
</dbReference>
<dbReference type="PROSITE" id="PS51554">
    <property type="entry name" value="PFL"/>
    <property type="match status" value="1"/>
</dbReference>
<comment type="caution">
    <text evidence="2">The sequence shown here is derived from an EMBL/GenBank/DDBJ whole genome shotgun (WGS) entry which is preliminary data.</text>
</comment>
<sequence>SSNLSLFNDDINIEAMKKRGFSEEDARDYAIMGCVEMLCPGKTGGMSANALLLCRLLDLTMRNGNSQTIMGLFEDIGLKTGDPDSFSLFDQFTDALIAQAKKQIKMLVEVSNLRDRLYAEYLPAPYISAFIQGSLDSKKDVTQGGAKYDLSGISFINSIANLTDSLYAIKKFIFEKKIINFQEFIDA</sequence>
<accession>X0TDA1</accession>
<dbReference type="GO" id="GO:0005829">
    <property type="term" value="C:cytosol"/>
    <property type="evidence" value="ECO:0007669"/>
    <property type="project" value="TreeGrafter"/>
</dbReference>